<comment type="caution">
    <text evidence="1">The sequence shown here is derived from an EMBL/GenBank/DDBJ whole genome shotgun (WGS) entry which is preliminary data.</text>
</comment>
<organism evidence="1 2">
    <name type="scientific">Linum tenue</name>
    <dbReference type="NCBI Taxonomy" id="586396"/>
    <lineage>
        <taxon>Eukaryota</taxon>
        <taxon>Viridiplantae</taxon>
        <taxon>Streptophyta</taxon>
        <taxon>Embryophyta</taxon>
        <taxon>Tracheophyta</taxon>
        <taxon>Spermatophyta</taxon>
        <taxon>Magnoliopsida</taxon>
        <taxon>eudicotyledons</taxon>
        <taxon>Gunneridae</taxon>
        <taxon>Pentapetalae</taxon>
        <taxon>rosids</taxon>
        <taxon>fabids</taxon>
        <taxon>Malpighiales</taxon>
        <taxon>Linaceae</taxon>
        <taxon>Linum</taxon>
    </lineage>
</organism>
<evidence type="ECO:0000313" key="2">
    <source>
        <dbReference type="Proteomes" id="UP001154282"/>
    </source>
</evidence>
<keyword evidence="2" id="KW-1185">Reference proteome</keyword>
<feature type="non-terminal residue" evidence="1">
    <location>
        <position position="1"/>
    </location>
</feature>
<dbReference type="AlphaFoldDB" id="A0AAV0LAZ2"/>
<dbReference type="EMBL" id="CAMGYJ010000006">
    <property type="protein sequence ID" value="CAI0431371.1"/>
    <property type="molecule type" value="Genomic_DNA"/>
</dbReference>
<gene>
    <name evidence="1" type="ORF">LITE_LOCUS22985</name>
</gene>
<accession>A0AAV0LAZ2</accession>
<protein>
    <submittedName>
        <fullName evidence="1">Uncharacterized protein</fullName>
    </submittedName>
</protein>
<name>A0AAV0LAZ2_9ROSI</name>
<proteinExistence type="predicted"/>
<reference evidence="1" key="1">
    <citation type="submission" date="2022-08" db="EMBL/GenBank/DDBJ databases">
        <authorList>
            <person name="Gutierrez-Valencia J."/>
        </authorList>
    </citation>
    <scope>NUCLEOTIDE SEQUENCE</scope>
</reference>
<sequence>GQVTSVVQNTLKIHTQFSGANHVFLREWNYLCWD</sequence>
<dbReference type="Proteomes" id="UP001154282">
    <property type="component" value="Unassembled WGS sequence"/>
</dbReference>
<evidence type="ECO:0000313" key="1">
    <source>
        <dbReference type="EMBL" id="CAI0431371.1"/>
    </source>
</evidence>